<dbReference type="GO" id="GO:0004862">
    <property type="term" value="F:cAMP-dependent protein kinase inhibitor activity"/>
    <property type="evidence" value="ECO:0007669"/>
    <property type="project" value="TreeGrafter"/>
</dbReference>
<evidence type="ECO:0000313" key="9">
    <source>
        <dbReference type="EMBL" id="RUS73768.1"/>
    </source>
</evidence>
<feature type="region of interest" description="Disordered" evidence="7">
    <location>
        <begin position="83"/>
        <end position="135"/>
    </location>
</feature>
<dbReference type="AlphaFoldDB" id="A0A433SWZ5"/>
<dbReference type="CDD" id="cd12099">
    <property type="entry name" value="DD_RII_PKA"/>
    <property type="match status" value="1"/>
</dbReference>
<dbReference type="InterPro" id="IPR003117">
    <property type="entry name" value="cAMP_dep_PK_reg_su_I/II_a/b"/>
</dbReference>
<keyword evidence="3" id="KW-0116">cAMP-binding</keyword>
<dbReference type="GO" id="GO:0034236">
    <property type="term" value="F:protein kinase A catalytic subunit binding"/>
    <property type="evidence" value="ECO:0007669"/>
    <property type="project" value="TreeGrafter"/>
</dbReference>
<dbReference type="InterPro" id="IPR018488">
    <property type="entry name" value="cNMP-bd_CS"/>
</dbReference>
<dbReference type="Proteomes" id="UP000271974">
    <property type="component" value="Unassembled WGS sequence"/>
</dbReference>
<dbReference type="SMART" id="SM00100">
    <property type="entry name" value="cNMP"/>
    <property type="match status" value="1"/>
</dbReference>
<dbReference type="SUPFAM" id="SSF47391">
    <property type="entry name" value="Dimerization-anchoring domain of cAMP-dependent PK regulatory subunit"/>
    <property type="match status" value="1"/>
</dbReference>
<keyword evidence="6" id="KW-0114">cAMP</keyword>
<keyword evidence="5" id="KW-0547">Nucleotide-binding</keyword>
<dbReference type="GO" id="GO:0030552">
    <property type="term" value="F:cAMP binding"/>
    <property type="evidence" value="ECO:0007669"/>
    <property type="project" value="UniProtKB-KW"/>
</dbReference>
<dbReference type="PROSITE" id="PS50042">
    <property type="entry name" value="CNMP_BINDING_3"/>
    <property type="match status" value="1"/>
</dbReference>
<protein>
    <recommendedName>
        <fullName evidence="8">Cyclic nucleotide-binding domain-containing protein</fullName>
    </recommendedName>
</protein>
<dbReference type="GO" id="GO:0005952">
    <property type="term" value="C:cAMP-dependent protein kinase complex"/>
    <property type="evidence" value="ECO:0007669"/>
    <property type="project" value="InterPro"/>
</dbReference>
<feature type="compositionally biased region" description="Basic and acidic residues" evidence="7">
    <location>
        <begin position="126"/>
        <end position="135"/>
    </location>
</feature>
<dbReference type="InterPro" id="IPR050503">
    <property type="entry name" value="cAMP-dep_PK_reg_su-like"/>
</dbReference>
<dbReference type="PRINTS" id="PR00103">
    <property type="entry name" value="CAMPKINASE"/>
</dbReference>
<feature type="domain" description="Cyclic nucleotide-binding" evidence="8">
    <location>
        <begin position="148"/>
        <end position="250"/>
    </location>
</feature>
<gene>
    <name evidence="9" type="ORF">EGW08_018479</name>
</gene>
<dbReference type="Pfam" id="PF02197">
    <property type="entry name" value="RIIa"/>
    <property type="match status" value="1"/>
</dbReference>
<dbReference type="InterPro" id="IPR018490">
    <property type="entry name" value="cNMP-bd_dom_sf"/>
</dbReference>
<evidence type="ECO:0000256" key="7">
    <source>
        <dbReference type="SAM" id="MobiDB-lite"/>
    </source>
</evidence>
<dbReference type="InterPro" id="IPR014710">
    <property type="entry name" value="RmlC-like_jellyroll"/>
</dbReference>
<evidence type="ECO:0000256" key="5">
    <source>
        <dbReference type="ARBA" id="ARBA00022741"/>
    </source>
</evidence>
<comment type="caution">
    <text evidence="9">The sequence shown here is derived from an EMBL/GenBank/DDBJ whole genome shotgun (WGS) entry which is preliminary data.</text>
</comment>
<name>A0A433SWZ5_ELYCH</name>
<evidence type="ECO:0000313" key="10">
    <source>
        <dbReference type="Proteomes" id="UP000271974"/>
    </source>
</evidence>
<dbReference type="SMART" id="SM00394">
    <property type="entry name" value="RIIa"/>
    <property type="match status" value="1"/>
</dbReference>
<feature type="compositionally biased region" description="Acidic residues" evidence="7">
    <location>
        <begin position="116"/>
        <end position="125"/>
    </location>
</feature>
<dbReference type="OrthoDB" id="417078at2759"/>
<dbReference type="PANTHER" id="PTHR11635:SF152">
    <property type="entry name" value="CAMP-DEPENDENT PROTEIN KINASE TYPE I REGULATORY SUBUNIT-RELATED"/>
    <property type="match status" value="1"/>
</dbReference>
<dbReference type="FunFam" id="2.60.120.10:FF:000017">
    <property type="entry name" value="cAMP-dependent protein kinase type II regulatory subunit"/>
    <property type="match status" value="1"/>
</dbReference>
<evidence type="ECO:0000256" key="4">
    <source>
        <dbReference type="ARBA" id="ARBA00022737"/>
    </source>
</evidence>
<evidence type="ECO:0000256" key="1">
    <source>
        <dbReference type="ARBA" id="ARBA00005753"/>
    </source>
</evidence>
<dbReference type="SUPFAM" id="SSF51206">
    <property type="entry name" value="cAMP-binding domain-like"/>
    <property type="match status" value="1"/>
</dbReference>
<organism evidence="9 10">
    <name type="scientific">Elysia chlorotica</name>
    <name type="common">Eastern emerald elysia</name>
    <name type="synonym">Sea slug</name>
    <dbReference type="NCBI Taxonomy" id="188477"/>
    <lineage>
        <taxon>Eukaryota</taxon>
        <taxon>Metazoa</taxon>
        <taxon>Spiralia</taxon>
        <taxon>Lophotrochozoa</taxon>
        <taxon>Mollusca</taxon>
        <taxon>Gastropoda</taxon>
        <taxon>Heterobranchia</taxon>
        <taxon>Euthyneura</taxon>
        <taxon>Panpulmonata</taxon>
        <taxon>Sacoglossa</taxon>
        <taxon>Placobranchoidea</taxon>
        <taxon>Plakobranchidae</taxon>
        <taxon>Elysia</taxon>
    </lineage>
</organism>
<dbReference type="Pfam" id="PF00027">
    <property type="entry name" value="cNMP_binding"/>
    <property type="match status" value="1"/>
</dbReference>
<evidence type="ECO:0000256" key="3">
    <source>
        <dbReference type="ARBA" id="ARBA00022566"/>
    </source>
</evidence>
<dbReference type="GO" id="GO:0005829">
    <property type="term" value="C:cytosol"/>
    <property type="evidence" value="ECO:0007669"/>
    <property type="project" value="TreeGrafter"/>
</dbReference>
<keyword evidence="4" id="KW-0677">Repeat</keyword>
<accession>A0A433SWZ5</accession>
<keyword evidence="10" id="KW-1185">Reference proteome</keyword>
<comment type="similarity">
    <text evidence="1">Belongs to the cAMP-dependent kinase regulatory chain family.</text>
</comment>
<evidence type="ECO:0000256" key="6">
    <source>
        <dbReference type="ARBA" id="ARBA00023149"/>
    </source>
</evidence>
<dbReference type="InterPro" id="IPR000595">
    <property type="entry name" value="cNMP-bd_dom"/>
</dbReference>
<reference evidence="9 10" key="1">
    <citation type="submission" date="2019-01" db="EMBL/GenBank/DDBJ databases">
        <title>A draft genome assembly of the solar-powered sea slug Elysia chlorotica.</title>
        <authorList>
            <person name="Cai H."/>
            <person name="Li Q."/>
            <person name="Fang X."/>
            <person name="Li J."/>
            <person name="Curtis N.E."/>
            <person name="Altenburger A."/>
            <person name="Shibata T."/>
            <person name="Feng M."/>
            <person name="Maeda T."/>
            <person name="Schwartz J.A."/>
            <person name="Shigenobu S."/>
            <person name="Lundholm N."/>
            <person name="Nishiyama T."/>
            <person name="Yang H."/>
            <person name="Hasebe M."/>
            <person name="Li S."/>
            <person name="Pierce S.K."/>
            <person name="Wang J."/>
        </authorList>
    </citation>
    <scope>NUCLEOTIDE SEQUENCE [LARGE SCALE GENOMIC DNA]</scope>
    <source>
        <strain evidence="9">EC2010</strain>
        <tissue evidence="9">Whole organism of an adult</tissue>
    </source>
</reference>
<evidence type="ECO:0000256" key="2">
    <source>
        <dbReference type="ARBA" id="ARBA00022553"/>
    </source>
</evidence>
<dbReference type="STRING" id="188477.A0A433SWZ5"/>
<evidence type="ECO:0000259" key="8">
    <source>
        <dbReference type="PROSITE" id="PS50042"/>
    </source>
</evidence>
<sequence length="276" mass="30357">MNLHIPSDLGPLLQDFTVAVLTHSPHNLVDFAVEYFKKVQTDAKASPGETAACNYLPLCASQVSSNGSATKSKVPMYIIVDDDEAGEPDPAQVKPKTNKNKFARRSSVSAERYDPEADDAAEDGQEVVHPKSPEQRARLSQAVASILLFKSLDDAQLGRVVDAMFERRVSPNEMVIRRGDDGDNFYVIDRGRYGVMVSQDGQDKRVHQFENVGSFGELALLYNMPRSASIVAETEGVLWAMDRASFRRIVQRAAFKVGPQISLKGSLFVCCNTSTV</sequence>
<dbReference type="PROSITE" id="PS00888">
    <property type="entry name" value="CNMP_BINDING_1"/>
    <property type="match status" value="1"/>
</dbReference>
<keyword evidence="2" id="KW-0597">Phosphoprotein</keyword>
<dbReference type="CDD" id="cd00038">
    <property type="entry name" value="CAP_ED"/>
    <property type="match status" value="1"/>
</dbReference>
<proteinExistence type="inferred from homology"/>
<dbReference type="EMBL" id="RQTK01000903">
    <property type="protein sequence ID" value="RUS73768.1"/>
    <property type="molecule type" value="Genomic_DNA"/>
</dbReference>
<dbReference type="PANTHER" id="PTHR11635">
    <property type="entry name" value="CAMP-DEPENDENT PROTEIN KINASE REGULATORY CHAIN"/>
    <property type="match status" value="1"/>
</dbReference>
<dbReference type="Gene3D" id="2.60.120.10">
    <property type="entry name" value="Jelly Rolls"/>
    <property type="match status" value="1"/>
</dbReference>
<dbReference type="Gene3D" id="1.20.890.10">
    <property type="entry name" value="cAMP-dependent protein kinase regulatory subunit, dimerization-anchoring domain"/>
    <property type="match status" value="1"/>
</dbReference>
<dbReference type="PROSITE" id="PS00889">
    <property type="entry name" value="CNMP_BINDING_2"/>
    <property type="match status" value="1"/>
</dbReference>